<dbReference type="EMBL" id="NMUH01003420">
    <property type="protein sequence ID" value="MQM05488.1"/>
    <property type="molecule type" value="Genomic_DNA"/>
</dbReference>
<dbReference type="AlphaFoldDB" id="A0A843WFG3"/>
<organism evidence="2 3">
    <name type="scientific">Colocasia esculenta</name>
    <name type="common">Wild taro</name>
    <name type="synonym">Arum esculentum</name>
    <dbReference type="NCBI Taxonomy" id="4460"/>
    <lineage>
        <taxon>Eukaryota</taxon>
        <taxon>Viridiplantae</taxon>
        <taxon>Streptophyta</taxon>
        <taxon>Embryophyta</taxon>
        <taxon>Tracheophyta</taxon>
        <taxon>Spermatophyta</taxon>
        <taxon>Magnoliopsida</taxon>
        <taxon>Liliopsida</taxon>
        <taxon>Araceae</taxon>
        <taxon>Aroideae</taxon>
        <taxon>Colocasieae</taxon>
        <taxon>Colocasia</taxon>
    </lineage>
</organism>
<proteinExistence type="predicted"/>
<comment type="caution">
    <text evidence="2">The sequence shown here is derived from an EMBL/GenBank/DDBJ whole genome shotgun (WGS) entry which is preliminary data.</text>
</comment>
<reference evidence="2" key="1">
    <citation type="submission" date="2017-07" db="EMBL/GenBank/DDBJ databases">
        <title>Taro Niue Genome Assembly and Annotation.</title>
        <authorList>
            <person name="Atibalentja N."/>
            <person name="Keating K."/>
            <person name="Fields C.J."/>
        </authorList>
    </citation>
    <scope>NUCLEOTIDE SEQUENCE</scope>
    <source>
        <strain evidence="2">Niue_2</strain>
        <tissue evidence="2">Leaf</tissue>
    </source>
</reference>
<evidence type="ECO:0000256" key="1">
    <source>
        <dbReference type="SAM" id="Phobius"/>
    </source>
</evidence>
<dbReference type="Proteomes" id="UP000652761">
    <property type="component" value="Unassembled WGS sequence"/>
</dbReference>
<keyword evidence="1" id="KW-1133">Transmembrane helix</keyword>
<evidence type="ECO:0000313" key="2">
    <source>
        <dbReference type="EMBL" id="MQM05488.1"/>
    </source>
</evidence>
<name>A0A843WFG3_COLES</name>
<sequence length="209" mass="22940">MTWRDTGEISSPIHQAPKIDFCRIWLPPKPCQTVPRFRQGISLNSWRVTPRQLYLQYMLTRWLDMKRLGVGLPEGAKESIWWCRAWPSAWGHRSPPTNRPKAAGRVDLVASMNVDAISNTTSPHWGAVVVVAAARLAAGSRSPISLFVGFVVANVLSLTVVLVLRGLTFAALHAGAGSVGIPPSVSGWVQSRHHATLWLANLLLVLSPE</sequence>
<feature type="transmembrane region" description="Helical" evidence="1">
    <location>
        <begin position="144"/>
        <end position="164"/>
    </location>
</feature>
<keyword evidence="1" id="KW-0472">Membrane</keyword>
<evidence type="ECO:0000313" key="3">
    <source>
        <dbReference type="Proteomes" id="UP000652761"/>
    </source>
</evidence>
<accession>A0A843WFG3</accession>
<keyword evidence="1" id="KW-0812">Transmembrane</keyword>
<protein>
    <submittedName>
        <fullName evidence="2">Uncharacterized protein</fullName>
    </submittedName>
</protein>
<gene>
    <name evidence="2" type="ORF">Taro_038299</name>
</gene>
<keyword evidence="3" id="KW-1185">Reference proteome</keyword>